<protein>
    <submittedName>
        <fullName evidence="2">Uncharacterized protein</fullName>
    </submittedName>
</protein>
<dbReference type="Proteomes" id="UP000594263">
    <property type="component" value="Unplaced"/>
</dbReference>
<sequence>MPSSTSADSCPDHLHRATRSTDTNSTINNQIGALPSTHESNDDRHQSAEADCEILFKPSHPTKPDNPSAQIHPPQQLHHPGFLTSATASATTASSHHRGLLGEGAEESDDGFRTPTNTIPSTAECPPAPKKAKSQKRSMSWLLQEESSQLYCGNDLVTEVEMWLEFLEEEEDRKKRLTKKLARRQASKLADATSTSHQLD</sequence>
<name>A0A7N0R995_KALFE</name>
<reference evidence="2" key="1">
    <citation type="submission" date="2021-01" db="UniProtKB">
        <authorList>
            <consortium name="EnsemblPlants"/>
        </authorList>
    </citation>
    <scope>IDENTIFICATION</scope>
</reference>
<proteinExistence type="predicted"/>
<feature type="compositionally biased region" description="Polar residues" evidence="1">
    <location>
        <begin position="20"/>
        <end position="31"/>
    </location>
</feature>
<feature type="compositionally biased region" description="Low complexity" evidence="1">
    <location>
        <begin position="84"/>
        <end position="94"/>
    </location>
</feature>
<organism evidence="2 3">
    <name type="scientific">Kalanchoe fedtschenkoi</name>
    <name type="common">Lavender scallops</name>
    <name type="synonym">South American air plant</name>
    <dbReference type="NCBI Taxonomy" id="63787"/>
    <lineage>
        <taxon>Eukaryota</taxon>
        <taxon>Viridiplantae</taxon>
        <taxon>Streptophyta</taxon>
        <taxon>Embryophyta</taxon>
        <taxon>Tracheophyta</taxon>
        <taxon>Spermatophyta</taxon>
        <taxon>Magnoliopsida</taxon>
        <taxon>eudicotyledons</taxon>
        <taxon>Gunneridae</taxon>
        <taxon>Pentapetalae</taxon>
        <taxon>Saxifragales</taxon>
        <taxon>Crassulaceae</taxon>
        <taxon>Kalanchoe</taxon>
    </lineage>
</organism>
<feature type="region of interest" description="Disordered" evidence="1">
    <location>
        <begin position="1"/>
        <end position="139"/>
    </location>
</feature>
<evidence type="ECO:0000313" key="2">
    <source>
        <dbReference type="EnsemblPlants" id="Kaladp0002s0072.1.v1.1.CDS.1"/>
    </source>
</evidence>
<keyword evidence="3" id="KW-1185">Reference proteome</keyword>
<dbReference type="Gramene" id="Kaladp0002s0072.1.v1.1">
    <property type="protein sequence ID" value="Kaladp0002s0072.1.v1.1.CDS.1"/>
    <property type="gene ID" value="Kaladp0002s0072.v1.1"/>
</dbReference>
<evidence type="ECO:0000256" key="1">
    <source>
        <dbReference type="SAM" id="MobiDB-lite"/>
    </source>
</evidence>
<accession>A0A7N0R995</accession>
<dbReference type="AlphaFoldDB" id="A0A7N0R995"/>
<feature type="region of interest" description="Disordered" evidence="1">
    <location>
        <begin position="179"/>
        <end position="200"/>
    </location>
</feature>
<evidence type="ECO:0000313" key="3">
    <source>
        <dbReference type="Proteomes" id="UP000594263"/>
    </source>
</evidence>
<feature type="compositionally biased region" description="Basic and acidic residues" evidence="1">
    <location>
        <begin position="39"/>
        <end position="48"/>
    </location>
</feature>
<dbReference type="EnsemblPlants" id="Kaladp0002s0072.1.v1.1">
    <property type="protein sequence ID" value="Kaladp0002s0072.1.v1.1.CDS.1"/>
    <property type="gene ID" value="Kaladp0002s0072.v1.1"/>
</dbReference>